<dbReference type="GeneID" id="41959653"/>
<dbReference type="CDD" id="cd12087">
    <property type="entry name" value="TM_EGFR-like"/>
    <property type="match status" value="1"/>
</dbReference>
<evidence type="ECO:0000256" key="2">
    <source>
        <dbReference type="SAM" id="Phobius"/>
    </source>
</evidence>
<organism evidence="3 4">
    <name type="scientific">Pyricularia grisea</name>
    <name type="common">Crabgrass-specific blast fungus</name>
    <name type="synonym">Magnaporthe grisea</name>
    <dbReference type="NCBI Taxonomy" id="148305"/>
    <lineage>
        <taxon>Eukaryota</taxon>
        <taxon>Fungi</taxon>
        <taxon>Dikarya</taxon>
        <taxon>Ascomycota</taxon>
        <taxon>Pezizomycotina</taxon>
        <taxon>Sordariomycetes</taxon>
        <taxon>Sordariomycetidae</taxon>
        <taxon>Magnaporthales</taxon>
        <taxon>Pyriculariaceae</taxon>
        <taxon>Pyricularia</taxon>
    </lineage>
</organism>
<feature type="transmembrane region" description="Helical" evidence="2">
    <location>
        <begin position="185"/>
        <end position="207"/>
    </location>
</feature>
<accession>A0A6P8B8W7</accession>
<proteinExistence type="predicted"/>
<keyword evidence="3" id="KW-1185">Reference proteome</keyword>
<gene>
    <name evidence="4" type="ORF">PgNI_04700</name>
</gene>
<reference evidence="4" key="1">
    <citation type="journal article" date="2019" name="Mol. Biol. Evol.">
        <title>Blast fungal genomes show frequent chromosomal changes, gene gains and losses, and effector gene turnover.</title>
        <authorList>
            <person name="Gomez Luciano L.B."/>
            <person name="Jason Tsai I."/>
            <person name="Chuma I."/>
            <person name="Tosa Y."/>
            <person name="Chen Y.H."/>
            <person name="Li J.Y."/>
            <person name="Li M.Y."/>
            <person name="Jade Lu M.Y."/>
            <person name="Nakayashiki H."/>
            <person name="Li W.H."/>
        </authorList>
    </citation>
    <scope>NUCLEOTIDE SEQUENCE</scope>
    <source>
        <strain evidence="4">NI907</strain>
    </source>
</reference>
<feature type="region of interest" description="Disordered" evidence="1">
    <location>
        <begin position="137"/>
        <end position="176"/>
    </location>
</feature>
<keyword evidence="2" id="KW-0812">Transmembrane</keyword>
<dbReference type="KEGG" id="pgri:PgNI_04700"/>
<evidence type="ECO:0000313" key="4">
    <source>
        <dbReference type="RefSeq" id="XP_030983598.1"/>
    </source>
</evidence>
<feature type="compositionally biased region" description="Polar residues" evidence="1">
    <location>
        <begin position="148"/>
        <end position="166"/>
    </location>
</feature>
<feature type="region of interest" description="Disordered" evidence="1">
    <location>
        <begin position="219"/>
        <end position="260"/>
    </location>
</feature>
<dbReference type="Proteomes" id="UP000515153">
    <property type="component" value="Unplaced"/>
</dbReference>
<sequence length="360" mass="38485">MSRTITSLHNGTTPAGLLTTIWTPPCPDGPMTTWDSNWTKSLKVCMPTNYKDIYYNGNVGYYSPAICPSGYTSACRRYNTHQGPPLEAEETAVLCAPSGYTCNPDQGVSNAWHTQTADKSAPMIQVRWQASDISTLETHPLTPGLRPTLQTRTSQGWTTPTATTSPGHAPDTGSDSARAMQGSTIAVIVIGSVLGVLILAMIILAFLRYSRACFRRGKEPVSGPEMSFHQAGSPSQGAGNQASHPYDGSRNAEAGAPHTTYYSPSHIGQKPPIVGTEAQAVASPDRHDDTVTVASDQDAQATQLFFSSLFEMPAEGLQQRPPAPPAEASASPPMDVPLGMTGGQEGHRTSTLRWGAQWRQ</sequence>
<reference evidence="4" key="3">
    <citation type="submission" date="2025-08" db="UniProtKB">
        <authorList>
            <consortium name="RefSeq"/>
        </authorList>
    </citation>
    <scope>IDENTIFICATION</scope>
    <source>
        <strain evidence="4">NI907</strain>
    </source>
</reference>
<feature type="compositionally biased region" description="Polar residues" evidence="1">
    <location>
        <begin position="230"/>
        <end position="243"/>
    </location>
</feature>
<keyword evidence="2" id="KW-1133">Transmembrane helix</keyword>
<dbReference type="RefSeq" id="XP_030983598.1">
    <property type="nucleotide sequence ID" value="XM_031124744.1"/>
</dbReference>
<dbReference type="AlphaFoldDB" id="A0A6P8B8W7"/>
<protein>
    <submittedName>
        <fullName evidence="4">Uncharacterized protein</fullName>
    </submittedName>
</protein>
<name>A0A6P8B8W7_PYRGI</name>
<reference evidence="4" key="2">
    <citation type="submission" date="2019-10" db="EMBL/GenBank/DDBJ databases">
        <authorList>
            <consortium name="NCBI Genome Project"/>
        </authorList>
    </citation>
    <scope>NUCLEOTIDE SEQUENCE</scope>
    <source>
        <strain evidence="4">NI907</strain>
    </source>
</reference>
<evidence type="ECO:0000256" key="1">
    <source>
        <dbReference type="SAM" id="MobiDB-lite"/>
    </source>
</evidence>
<feature type="region of interest" description="Disordered" evidence="1">
    <location>
        <begin position="316"/>
        <end position="360"/>
    </location>
</feature>
<keyword evidence="2" id="KW-0472">Membrane</keyword>
<evidence type="ECO:0000313" key="3">
    <source>
        <dbReference type="Proteomes" id="UP000515153"/>
    </source>
</evidence>